<dbReference type="InterPro" id="IPR023210">
    <property type="entry name" value="NADP_OxRdtase_dom"/>
</dbReference>
<dbReference type="STRING" id="500610.SAMN02799615_01876"/>
<dbReference type="FunFam" id="3.20.20.100:FF:000004">
    <property type="entry name" value="Oxidoreductase, aldo/keto reductase"/>
    <property type="match status" value="1"/>
</dbReference>
<proteinExistence type="predicted"/>
<sequence>MSLDRYYTLGRSGLRVSRLSLGTMTFGEDWGWGAAEDTARAMFDRYLEAGGNFIDTADMYTEGSSESLLGKFVEQAGVRDRVVISTKFSYNAQPGNPNAGGNGRKNIMRAVEGSLRRLRTDYIDLYLLHTWDRLTPAEEVVRTLDDLVRAGKIRYAGLSDTPAWYAARAQTFAEAHALTPLVNLQLEYSMVERHIEHEFVPLAIELGMGITAWSPLGMGLLSGKYRPSQAGGEGEGRLAKVTAAPGFERFTERNWRIVAALEEVARESGRSMAQVALNWAANRPGIASLIVGATRLAQLDDNLGALDFSLPDALRARLDEASAPDAPFPYYMFVDRQQTRIHGGVAVGDKPAGYAPPVWVDAVEARDVRASR</sequence>
<dbReference type="RefSeq" id="WP_026633175.1">
    <property type="nucleotide sequence ID" value="NZ_FONH01000004.1"/>
</dbReference>
<protein>
    <submittedName>
        <fullName evidence="3">Predicted oxidoreductase</fullName>
    </submittedName>
</protein>
<dbReference type="PANTHER" id="PTHR43364">
    <property type="entry name" value="NADH-SPECIFIC METHYLGLYOXAL REDUCTASE-RELATED"/>
    <property type="match status" value="1"/>
</dbReference>
<dbReference type="InterPro" id="IPR050523">
    <property type="entry name" value="AKR_Detox_Biosynth"/>
</dbReference>
<dbReference type="Proteomes" id="UP000199477">
    <property type="component" value="Unassembled WGS sequence"/>
</dbReference>
<dbReference type="Gene3D" id="3.20.20.100">
    <property type="entry name" value="NADP-dependent oxidoreductase domain"/>
    <property type="match status" value="1"/>
</dbReference>
<dbReference type="AlphaFoldDB" id="A0A1I2E0X6"/>
<dbReference type="GO" id="GO:0005829">
    <property type="term" value="C:cytosol"/>
    <property type="evidence" value="ECO:0007669"/>
    <property type="project" value="TreeGrafter"/>
</dbReference>
<evidence type="ECO:0000313" key="3">
    <source>
        <dbReference type="EMBL" id="SFE85900.1"/>
    </source>
</evidence>
<gene>
    <name evidence="3" type="ORF">SAMN02799615_01876</name>
</gene>
<dbReference type="SUPFAM" id="SSF51430">
    <property type="entry name" value="NAD(P)-linked oxidoreductase"/>
    <property type="match status" value="1"/>
</dbReference>
<organism evidence="3 4">
    <name type="scientific">Dyella marensis</name>
    <dbReference type="NCBI Taxonomy" id="500610"/>
    <lineage>
        <taxon>Bacteria</taxon>
        <taxon>Pseudomonadati</taxon>
        <taxon>Pseudomonadota</taxon>
        <taxon>Gammaproteobacteria</taxon>
        <taxon>Lysobacterales</taxon>
        <taxon>Rhodanobacteraceae</taxon>
        <taxon>Dyella</taxon>
    </lineage>
</organism>
<feature type="domain" description="NADP-dependent oxidoreductase" evidence="2">
    <location>
        <begin position="18"/>
        <end position="321"/>
    </location>
</feature>
<accession>A0A1I2E0X6</accession>
<reference evidence="4" key="1">
    <citation type="submission" date="2016-10" db="EMBL/GenBank/DDBJ databases">
        <authorList>
            <person name="Varghese N."/>
            <person name="Submissions S."/>
        </authorList>
    </citation>
    <scope>NUCLEOTIDE SEQUENCE [LARGE SCALE GENOMIC DNA]</scope>
    <source>
        <strain evidence="4">UNC178MFTsu3.1</strain>
    </source>
</reference>
<dbReference type="CDD" id="cd19080">
    <property type="entry name" value="AKR_AKR9A_9B"/>
    <property type="match status" value="1"/>
</dbReference>
<evidence type="ECO:0000259" key="2">
    <source>
        <dbReference type="Pfam" id="PF00248"/>
    </source>
</evidence>
<keyword evidence="4" id="KW-1185">Reference proteome</keyword>
<dbReference type="Pfam" id="PF00248">
    <property type="entry name" value="Aldo_ket_red"/>
    <property type="match status" value="1"/>
</dbReference>
<evidence type="ECO:0000313" key="4">
    <source>
        <dbReference type="Proteomes" id="UP000199477"/>
    </source>
</evidence>
<dbReference type="InterPro" id="IPR036812">
    <property type="entry name" value="NAD(P)_OxRdtase_dom_sf"/>
</dbReference>
<dbReference type="GO" id="GO:0016491">
    <property type="term" value="F:oxidoreductase activity"/>
    <property type="evidence" value="ECO:0007669"/>
    <property type="project" value="UniProtKB-KW"/>
</dbReference>
<dbReference type="EMBL" id="FONH01000004">
    <property type="protein sequence ID" value="SFE85900.1"/>
    <property type="molecule type" value="Genomic_DNA"/>
</dbReference>
<keyword evidence="1" id="KW-0560">Oxidoreductase</keyword>
<name>A0A1I2E0X6_9GAMM</name>
<evidence type="ECO:0000256" key="1">
    <source>
        <dbReference type="ARBA" id="ARBA00023002"/>
    </source>
</evidence>
<dbReference type="PANTHER" id="PTHR43364:SF4">
    <property type="entry name" value="NAD(P)-LINKED OXIDOREDUCTASE SUPERFAMILY PROTEIN"/>
    <property type="match status" value="1"/>
</dbReference>